<dbReference type="GeneID" id="28378507"/>
<reference evidence="1 2" key="1">
    <citation type="submission" date="2016-03" db="EMBL/GenBank/DDBJ databases">
        <authorList>
            <person name="Montgomery M.T."/>
            <person name="Guerrero C.A."/>
            <person name="Mavrich T.N."/>
            <person name="Pope W.H."/>
            <person name="Garlena R.A."/>
            <person name="Russell D.A."/>
            <person name="Jacobs-Sera D."/>
            <person name="Hendrix R.W."/>
            <person name="Hatfull G.F."/>
        </authorList>
    </citation>
    <scope>NUCLEOTIDE SEQUENCE [LARGE SCALE GENOMIC DNA]</scope>
</reference>
<gene>
    <name evidence="1" type="primary">48</name>
    <name evidence="1" type="ORF">PBI_SMOOTHIE_48</name>
</gene>
<name>A0A160DGW6_9CAUD</name>
<protein>
    <submittedName>
        <fullName evidence="1">Minor tail protein</fullName>
    </submittedName>
</protein>
<sequence>MIMQNFNEELFLRDRRTKVIYFDINGHVWHLSGFGQGREGATLGVEPDNLYMIDTELLWTEGARQDGSSYEGTVISRREIDFEVQIKSSTVRGFHAINDKWWRGWSARTPGTLAFYTREMGWRWTRVRLAGNVEPKWGKDPALIRACDYDMTIAADDAMFRSAMEFGYWRNVGGTGQGSILLKNTADHIAFPEYVMPGPGTYSIQDGPDGDMIPLTPIRAGQTLKLKTHREKLSLRLYDSTTGIDGRTAWRGWGTKRFENHLEPHSINRIKVSVTGGTPNSQVMAQVFPRHYRPF</sequence>
<proteinExistence type="predicted"/>
<organism evidence="1 2">
    <name type="scientific">Gordonia phage Smoothie</name>
    <dbReference type="NCBI Taxonomy" id="1838078"/>
    <lineage>
        <taxon>Viruses</taxon>
        <taxon>Duplodnaviria</taxon>
        <taxon>Heunggongvirae</taxon>
        <taxon>Uroviricota</taxon>
        <taxon>Caudoviricetes</taxon>
        <taxon>Smoothievirus</taxon>
        <taxon>Smoothievirus smoothie</taxon>
    </lineage>
</organism>
<dbReference type="EMBL" id="KU998244">
    <property type="protein sequence ID" value="ANA86204.1"/>
    <property type="molecule type" value="Genomic_DNA"/>
</dbReference>
<dbReference type="KEGG" id="vg:28378507"/>
<accession>A0A160DGW6</accession>
<dbReference type="RefSeq" id="YP_009269161.1">
    <property type="nucleotide sequence ID" value="NC_030696.1"/>
</dbReference>
<dbReference type="Proteomes" id="UP000201458">
    <property type="component" value="Segment"/>
</dbReference>
<evidence type="ECO:0000313" key="2">
    <source>
        <dbReference type="Proteomes" id="UP000201458"/>
    </source>
</evidence>
<keyword evidence="2" id="KW-1185">Reference proteome</keyword>
<evidence type="ECO:0000313" key="1">
    <source>
        <dbReference type="EMBL" id="ANA86204.1"/>
    </source>
</evidence>